<accession>A0A6A6IBR1</accession>
<dbReference type="AlphaFoldDB" id="A0A6A6IBR1"/>
<dbReference type="Proteomes" id="UP000800094">
    <property type="component" value="Unassembled WGS sequence"/>
</dbReference>
<reference evidence="1" key="1">
    <citation type="journal article" date="2020" name="Stud. Mycol.">
        <title>101 Dothideomycetes genomes: a test case for predicting lifestyles and emergence of pathogens.</title>
        <authorList>
            <person name="Haridas S."/>
            <person name="Albert R."/>
            <person name="Binder M."/>
            <person name="Bloem J."/>
            <person name="Labutti K."/>
            <person name="Salamov A."/>
            <person name="Andreopoulos B."/>
            <person name="Baker S."/>
            <person name="Barry K."/>
            <person name="Bills G."/>
            <person name="Bluhm B."/>
            <person name="Cannon C."/>
            <person name="Castanera R."/>
            <person name="Culley D."/>
            <person name="Daum C."/>
            <person name="Ezra D."/>
            <person name="Gonzalez J."/>
            <person name="Henrissat B."/>
            <person name="Kuo A."/>
            <person name="Liang C."/>
            <person name="Lipzen A."/>
            <person name="Lutzoni F."/>
            <person name="Magnuson J."/>
            <person name="Mondo S."/>
            <person name="Nolan M."/>
            <person name="Ohm R."/>
            <person name="Pangilinan J."/>
            <person name="Park H.-J."/>
            <person name="Ramirez L."/>
            <person name="Alfaro M."/>
            <person name="Sun H."/>
            <person name="Tritt A."/>
            <person name="Yoshinaga Y."/>
            <person name="Zwiers L.-H."/>
            <person name="Turgeon B."/>
            <person name="Goodwin S."/>
            <person name="Spatafora J."/>
            <person name="Crous P."/>
            <person name="Grigoriev I."/>
        </authorList>
    </citation>
    <scope>NUCLEOTIDE SEQUENCE</scope>
    <source>
        <strain evidence="1">CBS 122368</strain>
    </source>
</reference>
<dbReference type="RefSeq" id="XP_033682693.1">
    <property type="nucleotide sequence ID" value="XM_033833553.1"/>
</dbReference>
<sequence length="76" mass="9211">MSIPYLLYTKEELQPYRRFPKILREMKFASNFVRNQDAFPFISLPAELRIKVYHFHFAFSEPIEFCAETDTTNHDY</sequence>
<gene>
    <name evidence="1" type="ORF">BU26DRAFT_566637</name>
</gene>
<keyword evidence="2" id="KW-1185">Reference proteome</keyword>
<dbReference type="EMBL" id="ML987197">
    <property type="protein sequence ID" value="KAF2247689.1"/>
    <property type="molecule type" value="Genomic_DNA"/>
</dbReference>
<protein>
    <submittedName>
        <fullName evidence="1">Uncharacterized protein</fullName>
    </submittedName>
</protein>
<organism evidence="1 2">
    <name type="scientific">Trematosphaeria pertusa</name>
    <dbReference type="NCBI Taxonomy" id="390896"/>
    <lineage>
        <taxon>Eukaryota</taxon>
        <taxon>Fungi</taxon>
        <taxon>Dikarya</taxon>
        <taxon>Ascomycota</taxon>
        <taxon>Pezizomycotina</taxon>
        <taxon>Dothideomycetes</taxon>
        <taxon>Pleosporomycetidae</taxon>
        <taxon>Pleosporales</taxon>
        <taxon>Massarineae</taxon>
        <taxon>Trematosphaeriaceae</taxon>
        <taxon>Trematosphaeria</taxon>
    </lineage>
</organism>
<evidence type="ECO:0000313" key="1">
    <source>
        <dbReference type="EMBL" id="KAF2247689.1"/>
    </source>
</evidence>
<name>A0A6A6IBR1_9PLEO</name>
<dbReference type="OrthoDB" id="3799436at2759"/>
<dbReference type="GeneID" id="54586883"/>
<evidence type="ECO:0000313" key="2">
    <source>
        <dbReference type="Proteomes" id="UP000800094"/>
    </source>
</evidence>
<proteinExistence type="predicted"/>